<evidence type="ECO:0000313" key="3">
    <source>
        <dbReference type="Proteomes" id="UP001212997"/>
    </source>
</evidence>
<protein>
    <recommendedName>
        <fullName evidence="1">F-box domain-containing protein</fullName>
    </recommendedName>
</protein>
<evidence type="ECO:0000313" key="2">
    <source>
        <dbReference type="EMBL" id="KAJ3486098.1"/>
    </source>
</evidence>
<keyword evidence="3" id="KW-1185">Reference proteome</keyword>
<dbReference type="SMART" id="SM00256">
    <property type="entry name" value="FBOX"/>
    <property type="match status" value="1"/>
</dbReference>
<comment type="caution">
    <text evidence="2">The sequence shown here is derived from an EMBL/GenBank/DDBJ whole genome shotgun (WGS) entry which is preliminary data.</text>
</comment>
<organism evidence="2 3">
    <name type="scientific">Meripilus lineatus</name>
    <dbReference type="NCBI Taxonomy" id="2056292"/>
    <lineage>
        <taxon>Eukaryota</taxon>
        <taxon>Fungi</taxon>
        <taxon>Dikarya</taxon>
        <taxon>Basidiomycota</taxon>
        <taxon>Agaricomycotina</taxon>
        <taxon>Agaricomycetes</taxon>
        <taxon>Polyporales</taxon>
        <taxon>Meripilaceae</taxon>
        <taxon>Meripilus</taxon>
    </lineage>
</organism>
<dbReference type="PROSITE" id="PS50181">
    <property type="entry name" value="FBOX"/>
    <property type="match status" value="1"/>
</dbReference>
<proteinExistence type="predicted"/>
<evidence type="ECO:0000259" key="1">
    <source>
        <dbReference type="PROSITE" id="PS50181"/>
    </source>
</evidence>
<gene>
    <name evidence="2" type="ORF">NLI96_g4502</name>
</gene>
<accession>A0AAD5VA43</accession>
<name>A0AAD5VA43_9APHY</name>
<feature type="domain" description="F-box" evidence="1">
    <location>
        <begin position="1"/>
        <end position="43"/>
    </location>
</feature>
<dbReference type="EMBL" id="JANAWD010000132">
    <property type="protein sequence ID" value="KAJ3486098.1"/>
    <property type="molecule type" value="Genomic_DNA"/>
</dbReference>
<dbReference type="InterPro" id="IPR001810">
    <property type="entry name" value="F-box_dom"/>
</dbReference>
<dbReference type="Proteomes" id="UP001212997">
    <property type="component" value="Unassembled WGS sequence"/>
</dbReference>
<dbReference type="AlphaFoldDB" id="A0AAD5VA43"/>
<dbReference type="Pfam" id="PF00646">
    <property type="entry name" value="F-box"/>
    <property type="match status" value="1"/>
</dbReference>
<reference evidence="2" key="1">
    <citation type="submission" date="2022-07" db="EMBL/GenBank/DDBJ databases">
        <title>Genome Sequence of Physisporinus lineatus.</title>
        <authorList>
            <person name="Buettner E."/>
        </authorList>
    </citation>
    <scope>NUCLEOTIDE SEQUENCE</scope>
    <source>
        <strain evidence="2">VT162</strain>
    </source>
</reference>
<sequence length="502" mass="56133">MEFPPELVQDIVLSLPFTDIVKFRQLSRPFKRFIDDNSAVQYRVNALAHDVKHLDAKTAPVVDKLKELLLYITAQNTLQTQSVLVPNFPFALPVDATWEFLENGLVGTRHKSTMTISQFPSLARGIPFREWNVDGSKSGGISVDPSQDLLVLFHRTPGSLEISITSLSSGGKHPLSDITEAHLSIEDVEYGDANARIIGDELVIKSRVESRERDLDITHIRMSWKSGHVRSRVTMPNVMSCLLLDTDYFLVLSYTPKPEDQRRLIMSVMDTSSERYPQVDFLFPLFDDYPDIDVLGELSSGSKFPLVPRPGSRTDPRRSSSDIPDNLIALEISHGSLGMNENCLVVISSFQLFKQIAALQEFTPCTQSHIVAEWSDWGPSSTSFFPEDVLLSQTFYGFTSVEGTRLITLEQGEDKVIIYDFNRFAFRRETQDGGATRIASRICQCPMFLSQQPRIVTTLACTKFKTDLGSSGITTVGMANGYIFALGPWIRGGGRKGNVYVL</sequence>